<protein>
    <submittedName>
        <fullName evidence="1">Uncharacterized protein</fullName>
    </submittedName>
</protein>
<dbReference type="Proteomes" id="UP000825729">
    <property type="component" value="Unassembled WGS sequence"/>
</dbReference>
<reference evidence="1 2" key="1">
    <citation type="submission" date="2021-07" db="EMBL/GenBank/DDBJ databases">
        <title>The Aristolochia fimbriata genome: insights into angiosperm evolution, floral development and chemical biosynthesis.</title>
        <authorList>
            <person name="Jiao Y."/>
        </authorList>
    </citation>
    <scope>NUCLEOTIDE SEQUENCE [LARGE SCALE GENOMIC DNA]</scope>
    <source>
        <strain evidence="1">IBCAS-2021</strain>
        <tissue evidence="1">Leaf</tissue>
    </source>
</reference>
<gene>
    <name evidence="1" type="ORF">H6P81_020974</name>
</gene>
<keyword evidence="2" id="KW-1185">Reference proteome</keyword>
<sequence length="77" mass="8855">MFLLLSASMLKSMDAILDIELSDQYLSHLQFLQYCYVKMTVTHQNGGTSKHLAQTLAIVPQHHDTYDISSDTRVRQR</sequence>
<proteinExistence type="predicted"/>
<accession>A0AAV7DWA7</accession>
<dbReference type="AlphaFoldDB" id="A0AAV7DWA7"/>
<comment type="caution">
    <text evidence="1">The sequence shown here is derived from an EMBL/GenBank/DDBJ whole genome shotgun (WGS) entry which is preliminary data.</text>
</comment>
<dbReference type="EMBL" id="JAINDJ010000008">
    <property type="protein sequence ID" value="KAG9440809.1"/>
    <property type="molecule type" value="Genomic_DNA"/>
</dbReference>
<organism evidence="1 2">
    <name type="scientific">Aristolochia fimbriata</name>
    <name type="common">White veined hardy Dutchman's pipe vine</name>
    <dbReference type="NCBI Taxonomy" id="158543"/>
    <lineage>
        <taxon>Eukaryota</taxon>
        <taxon>Viridiplantae</taxon>
        <taxon>Streptophyta</taxon>
        <taxon>Embryophyta</taxon>
        <taxon>Tracheophyta</taxon>
        <taxon>Spermatophyta</taxon>
        <taxon>Magnoliopsida</taxon>
        <taxon>Magnoliidae</taxon>
        <taxon>Piperales</taxon>
        <taxon>Aristolochiaceae</taxon>
        <taxon>Aristolochia</taxon>
    </lineage>
</organism>
<evidence type="ECO:0000313" key="2">
    <source>
        <dbReference type="Proteomes" id="UP000825729"/>
    </source>
</evidence>
<name>A0AAV7DWA7_ARIFI</name>
<evidence type="ECO:0000313" key="1">
    <source>
        <dbReference type="EMBL" id="KAG9440809.1"/>
    </source>
</evidence>